<dbReference type="PRINTS" id="PR00081">
    <property type="entry name" value="GDHRDH"/>
</dbReference>
<evidence type="ECO:0000256" key="1">
    <source>
        <dbReference type="ARBA" id="ARBA00006484"/>
    </source>
</evidence>
<evidence type="ECO:0000313" key="5">
    <source>
        <dbReference type="Proteomes" id="UP001499854"/>
    </source>
</evidence>
<reference evidence="5" key="1">
    <citation type="journal article" date="2019" name="Int. J. Syst. Evol. Microbiol.">
        <title>The Global Catalogue of Microorganisms (GCM) 10K type strain sequencing project: providing services to taxonomists for standard genome sequencing and annotation.</title>
        <authorList>
            <consortium name="The Broad Institute Genomics Platform"/>
            <consortium name="The Broad Institute Genome Sequencing Center for Infectious Disease"/>
            <person name="Wu L."/>
            <person name="Ma J."/>
        </authorList>
    </citation>
    <scope>NUCLEOTIDE SEQUENCE [LARGE SCALE GENOMIC DNA]</scope>
    <source>
        <strain evidence="5">JCM 16013</strain>
    </source>
</reference>
<protein>
    <submittedName>
        <fullName evidence="4">SDR family oxidoreductase</fullName>
    </submittedName>
</protein>
<keyword evidence="2" id="KW-0560">Oxidoreductase</keyword>
<feature type="region of interest" description="Disordered" evidence="3">
    <location>
        <begin position="1"/>
        <end position="35"/>
    </location>
</feature>
<evidence type="ECO:0000256" key="2">
    <source>
        <dbReference type="ARBA" id="ARBA00023002"/>
    </source>
</evidence>
<comment type="caution">
    <text evidence="4">The sequence shown here is derived from an EMBL/GenBank/DDBJ whole genome shotgun (WGS) entry which is preliminary data.</text>
</comment>
<evidence type="ECO:0000313" key="4">
    <source>
        <dbReference type="EMBL" id="GAA1976375.1"/>
    </source>
</evidence>
<dbReference type="PANTHER" id="PTHR24321">
    <property type="entry name" value="DEHYDROGENASES, SHORT CHAIN"/>
    <property type="match status" value="1"/>
</dbReference>
<proteinExistence type="inferred from homology"/>
<dbReference type="Pfam" id="PF13561">
    <property type="entry name" value="adh_short_C2"/>
    <property type="match status" value="1"/>
</dbReference>
<evidence type="ECO:0000256" key="3">
    <source>
        <dbReference type="SAM" id="MobiDB-lite"/>
    </source>
</evidence>
<feature type="compositionally biased region" description="Basic and acidic residues" evidence="3">
    <location>
        <begin position="12"/>
        <end position="29"/>
    </location>
</feature>
<accession>A0ABP5D9L0</accession>
<dbReference type="InterPro" id="IPR036291">
    <property type="entry name" value="NAD(P)-bd_dom_sf"/>
</dbReference>
<comment type="similarity">
    <text evidence="1">Belongs to the short-chain dehydrogenases/reductases (SDR) family.</text>
</comment>
<gene>
    <name evidence="4" type="ORF">GCM10009838_40840</name>
</gene>
<dbReference type="Proteomes" id="UP001499854">
    <property type="component" value="Unassembled WGS sequence"/>
</dbReference>
<keyword evidence="5" id="KW-1185">Reference proteome</keyword>
<organism evidence="4 5">
    <name type="scientific">Catenulispora subtropica</name>
    <dbReference type="NCBI Taxonomy" id="450798"/>
    <lineage>
        <taxon>Bacteria</taxon>
        <taxon>Bacillati</taxon>
        <taxon>Actinomycetota</taxon>
        <taxon>Actinomycetes</taxon>
        <taxon>Catenulisporales</taxon>
        <taxon>Catenulisporaceae</taxon>
        <taxon>Catenulispora</taxon>
    </lineage>
</organism>
<name>A0ABP5D9L0_9ACTN</name>
<sequence length="316" mass="32633">MFRSGIGCRRPAAADDRQPTADGRPEAPRPTRPTPLIRLINPIRRECTMATIAVTGAASGIGRTLAARLGADGHRVIGVDLRDADVVADLGTAEGRAAAVAAVTELCDGRLDALLPFAGLAAATGRPGGLLVSVNYFGAVRVLEGLRPALRAAGTSAVVLPSSNSATCQPGWPVDLADACLAGDEAGARALAESFGGFGALQAYPATKAALAWYARTRAADYIADGIRLNAVAPGMIDTPMTRAGRADRLTAEGMAAFEKAIPLGRAGRPEEVAALVAFLLSDQASFIVGSVLYCDGGTDALLRGKDWPTMWVMPR</sequence>
<dbReference type="Gene3D" id="3.40.50.720">
    <property type="entry name" value="NAD(P)-binding Rossmann-like Domain"/>
    <property type="match status" value="1"/>
</dbReference>
<dbReference type="PANTHER" id="PTHR24321:SF8">
    <property type="entry name" value="ESTRADIOL 17-BETA-DEHYDROGENASE 8-RELATED"/>
    <property type="match status" value="1"/>
</dbReference>
<dbReference type="EMBL" id="BAAAQM010000022">
    <property type="protein sequence ID" value="GAA1976375.1"/>
    <property type="molecule type" value="Genomic_DNA"/>
</dbReference>
<dbReference type="Pfam" id="PF00106">
    <property type="entry name" value="adh_short"/>
    <property type="match status" value="1"/>
</dbReference>
<dbReference type="InterPro" id="IPR002347">
    <property type="entry name" value="SDR_fam"/>
</dbReference>
<dbReference type="SUPFAM" id="SSF51735">
    <property type="entry name" value="NAD(P)-binding Rossmann-fold domains"/>
    <property type="match status" value="1"/>
</dbReference>